<evidence type="ECO:0000256" key="1">
    <source>
        <dbReference type="SAM" id="MobiDB-lite"/>
    </source>
</evidence>
<gene>
    <name evidence="3" type="ORF">PANT_24c00046</name>
</gene>
<evidence type="ECO:0000256" key="2">
    <source>
        <dbReference type="SAM" id="SignalP"/>
    </source>
</evidence>
<name>M9MIM2_PSEA3</name>
<accession>M9MIM2</accession>
<reference evidence="4" key="1">
    <citation type="journal article" date="2013" name="Genome Announc.">
        <title>Genome sequence of the basidiomycetous yeast Pseudozyma antarctica T-34, a producer of the glycolipid biosurfactants mannosylerythritol lipids.</title>
        <authorList>
            <person name="Morita T."/>
            <person name="Koike H."/>
            <person name="Koyama Y."/>
            <person name="Hagiwara H."/>
            <person name="Ito E."/>
            <person name="Fukuoka T."/>
            <person name="Imura T."/>
            <person name="Machida M."/>
            <person name="Kitamoto D."/>
        </authorList>
    </citation>
    <scope>NUCLEOTIDE SEQUENCE [LARGE SCALE GENOMIC DNA]</scope>
    <source>
        <strain evidence="4">T-34</strain>
    </source>
</reference>
<sequence length="212" mass="22457">MKINPIVLFVLSSSAVVLAAPTPQGWNLLKGAGKLVGKGKGESSSAARELEDDFKWDGLPEGSAGGSSKAASGSSSPKHARVDIEQPAPQRPVTPPSAAAPAAPAVQAHPGAPQQVPAQGMYHSGPPGGYYQAAPQPYPYHYGGAPAHPDPHYGGAVPAYARDDSMGEFVRSRQGDPRFYHPDTSWMTWTAAERHHAQVEAEKANERTGWFW</sequence>
<feature type="chain" id="PRO_5004100654" evidence="2">
    <location>
        <begin position="20"/>
        <end position="212"/>
    </location>
</feature>
<organism evidence="3 4">
    <name type="scientific">Pseudozyma antarctica (strain T-34)</name>
    <name type="common">Yeast</name>
    <name type="synonym">Candida antarctica</name>
    <dbReference type="NCBI Taxonomy" id="1151754"/>
    <lineage>
        <taxon>Eukaryota</taxon>
        <taxon>Fungi</taxon>
        <taxon>Dikarya</taxon>
        <taxon>Basidiomycota</taxon>
        <taxon>Ustilaginomycotina</taxon>
        <taxon>Ustilaginomycetes</taxon>
        <taxon>Ustilaginales</taxon>
        <taxon>Ustilaginaceae</taxon>
        <taxon>Moesziomyces</taxon>
    </lineage>
</organism>
<protein>
    <submittedName>
        <fullName evidence="3">Uncharacterized protein</fullName>
    </submittedName>
</protein>
<dbReference type="AlphaFoldDB" id="M9MIM2"/>
<evidence type="ECO:0000313" key="4">
    <source>
        <dbReference type="Proteomes" id="UP000011976"/>
    </source>
</evidence>
<proteinExistence type="predicted"/>
<dbReference type="OrthoDB" id="10536898at2759"/>
<dbReference type="Proteomes" id="UP000011976">
    <property type="component" value="Unassembled WGS sequence"/>
</dbReference>
<feature type="compositionally biased region" description="Low complexity" evidence="1">
    <location>
        <begin position="96"/>
        <end position="119"/>
    </location>
</feature>
<feature type="region of interest" description="Disordered" evidence="1">
    <location>
        <begin position="35"/>
        <end position="124"/>
    </location>
</feature>
<dbReference type="EMBL" id="DF196790">
    <property type="protein sequence ID" value="GAC77097.1"/>
    <property type="molecule type" value="Genomic_DNA"/>
</dbReference>
<keyword evidence="2" id="KW-0732">Signal</keyword>
<feature type="compositionally biased region" description="Low complexity" evidence="1">
    <location>
        <begin position="66"/>
        <end position="76"/>
    </location>
</feature>
<evidence type="ECO:0000313" key="3">
    <source>
        <dbReference type="EMBL" id="GAC77097.1"/>
    </source>
</evidence>
<feature type="signal peptide" evidence="2">
    <location>
        <begin position="1"/>
        <end position="19"/>
    </location>
</feature>